<dbReference type="InterPro" id="IPR001466">
    <property type="entry name" value="Beta-lactam-related"/>
</dbReference>
<keyword evidence="1" id="KW-0378">Hydrolase</keyword>
<dbReference type="GO" id="GO:0016787">
    <property type="term" value="F:hydrolase activity"/>
    <property type="evidence" value="ECO:0007669"/>
    <property type="project" value="UniProtKB-KW"/>
</dbReference>
<feature type="domain" description="Beta-lactamase-related" evidence="2">
    <location>
        <begin position="89"/>
        <end position="408"/>
    </location>
</feature>
<evidence type="ECO:0000313" key="4">
    <source>
        <dbReference type="Proteomes" id="UP000294927"/>
    </source>
</evidence>
<dbReference type="EMBL" id="SOCP01000022">
    <property type="protein sequence ID" value="TDV40659.1"/>
    <property type="molecule type" value="Genomic_DNA"/>
</dbReference>
<dbReference type="InterPro" id="IPR050789">
    <property type="entry name" value="Diverse_Enzym_Activities"/>
</dbReference>
<gene>
    <name evidence="3" type="ORF">CLV71_12247</name>
</gene>
<dbReference type="PANTHER" id="PTHR43283">
    <property type="entry name" value="BETA-LACTAMASE-RELATED"/>
    <property type="match status" value="1"/>
</dbReference>
<organism evidence="3 4">
    <name type="scientific">Actinophytocola oryzae</name>
    <dbReference type="NCBI Taxonomy" id="502181"/>
    <lineage>
        <taxon>Bacteria</taxon>
        <taxon>Bacillati</taxon>
        <taxon>Actinomycetota</taxon>
        <taxon>Actinomycetes</taxon>
        <taxon>Pseudonocardiales</taxon>
        <taxon>Pseudonocardiaceae</taxon>
    </lineage>
</organism>
<keyword evidence="4" id="KW-1185">Reference proteome</keyword>
<dbReference type="Pfam" id="PF00144">
    <property type="entry name" value="Beta-lactamase"/>
    <property type="match status" value="1"/>
</dbReference>
<dbReference type="PANTHER" id="PTHR43283:SF11">
    <property type="entry name" value="BETA-LACTAMASE-RELATED DOMAIN-CONTAINING PROTEIN"/>
    <property type="match status" value="1"/>
</dbReference>
<dbReference type="SUPFAM" id="SSF56601">
    <property type="entry name" value="beta-lactamase/transpeptidase-like"/>
    <property type="match status" value="1"/>
</dbReference>
<name>A0A4R7UVC4_9PSEU</name>
<sequence>MSGVARVGVLALVVAMTAGVSVSVAESHGGGVRGRFDQPQTGYERAVLRNGTPQSAGLDPAPIDAALAKIDEWTTKNYDPTLTVPLYSGAVSLLAHDGVVVDRHQTGYAVRYADAAGTELPEDQKVPMRSDTIFDMASVSKLFTSIAVMQLVESGKVDTTKPVATYLPEFGVNGKAEITVAQLLTHTSGLVSWIPLWRDYPDIPSRIKAVMDLAPRTTPGTNYEYSDLNLITLGVMVQRLTGKPLDQVVAERITRPLGMVDTGYNPPASKLDRIAATEFEAAPPRGMVRGSVHDENAWSLGGVAGHAGVFSTADDMAILAQTILNGGTYKGRRILRPETVTEMLDNHNAAFPDHDHGLGFELNQMWYMGGLAGPHTAGHTGFTGTVVVIDPLSRSFAILLTNRVHPSRNWGSINIARETLCSGLARALAVRPVKGRDSWYAGLGDASSASLTTVVLHPKRPVRVNFSVFVDTERTDRLVFEATTDGVTWAEVPLSVRGRGAPDETVSSLSGNGHRTWWRVEAQLPYAADMTLRWRYVTDARYTGRGVNLDEIVVTESGRTLLNGEKEPHRLHPEGWQRRSR</sequence>
<dbReference type="Pfam" id="PF20773">
    <property type="entry name" value="InhA-like_MAM"/>
    <property type="match status" value="1"/>
</dbReference>
<evidence type="ECO:0000256" key="1">
    <source>
        <dbReference type="ARBA" id="ARBA00022801"/>
    </source>
</evidence>
<dbReference type="Proteomes" id="UP000294927">
    <property type="component" value="Unassembled WGS sequence"/>
</dbReference>
<dbReference type="AlphaFoldDB" id="A0A4R7UVC4"/>
<dbReference type="InterPro" id="IPR012338">
    <property type="entry name" value="Beta-lactam/transpept-like"/>
</dbReference>
<evidence type="ECO:0000259" key="2">
    <source>
        <dbReference type="Pfam" id="PF00144"/>
    </source>
</evidence>
<dbReference type="RefSeq" id="WP_424923949.1">
    <property type="nucleotide sequence ID" value="NZ_SOCP01000022.1"/>
</dbReference>
<proteinExistence type="predicted"/>
<dbReference type="Gene3D" id="3.40.710.10">
    <property type="entry name" value="DD-peptidase/beta-lactamase superfamily"/>
    <property type="match status" value="1"/>
</dbReference>
<protein>
    <submittedName>
        <fullName evidence="3">CubicO group peptidase (Beta-lactamase class C family)</fullName>
    </submittedName>
</protein>
<accession>A0A4R7UVC4</accession>
<comment type="caution">
    <text evidence="3">The sequence shown here is derived from an EMBL/GenBank/DDBJ whole genome shotgun (WGS) entry which is preliminary data.</text>
</comment>
<evidence type="ECO:0000313" key="3">
    <source>
        <dbReference type="EMBL" id="TDV40659.1"/>
    </source>
</evidence>
<reference evidence="3 4" key="1">
    <citation type="submission" date="2019-03" db="EMBL/GenBank/DDBJ databases">
        <title>Genomic Encyclopedia of Archaeal and Bacterial Type Strains, Phase II (KMG-II): from individual species to whole genera.</title>
        <authorList>
            <person name="Goeker M."/>
        </authorList>
    </citation>
    <scope>NUCLEOTIDE SEQUENCE [LARGE SCALE GENOMIC DNA]</scope>
    <source>
        <strain evidence="3 4">DSM 45499</strain>
    </source>
</reference>